<sequence>MLGHEYVFQMSGQKDLQQKAELLQAIRQLQGHYIGGSVYKEAMTHLITTKPTASEKFLSACAAGKWIVTPQFVLDSVKHKAWLPEASYELNLTAHIEAPVTANPLQKWREKVARGITSGAFQDWVVYLEIEDHVRRAMFERRGPERTESKCVCTIILKAGKAELCTDKSATQTITHVLTKDGSKTSRKLAAPYFNISYIAKHLFGAVCSDLNWSINLNKVSQQASCVRPEVMECAPVTVEDEPMDITDNSFLFKLEDTLKDYITRMEVQKRKLLKVPGFYTCYTAVFPTERAKVTVDFSIVQSLVECSLFAQALEEVQGCLKPGVLPPESVLHVFMQYALHGEAEPYFLGMFSIVLNDILCNNLTWSDPKRTKYFLKILQCPQCESGMWPFLQTSVRFCLGSTATCHSLPSPASKELLHFHGNLQAFILRLFQLELHAMVSASLQQHACRRAEGSRGSVLYSMFWNVWEKMTLSSKPLQQLAELLVETTLWALHSSEKWRLRVLGTLQEILAVVVEYWAQEHTRLNSQIVHKGFQDLAEHMAILCQDLHPDTLRELVPALPSHRLRMLTADAIFRNICTRNGLLIHSEPLSLHKIVFPYLKALGQLCGCKPRHPPKHRTVTPSSDSHGGSLVAKFPRMHSFCLCHETPFKQDVVYYKCISERKHASGSVKDRAKNMPKGFHRVNFAGETCLHRACKSNHVEKVLQILSLPGVDANAKDHAGWTPLHEACNHGSSECVRALLQHCPSLQLDSQVEGVSPLHDALHNQHTHIAKMLLRHAGSMLLQLRDCSGHTPLDLVSSAALCEELRRCAEEGDAARAAQSSDVRDMAFVETCSCLLSCLLLTYLAEQHIPSYESVEPVLEISPSTAQTLLSLNPETLSSHCGNSKAGALAHDLRTLMSMEKYVVQLSPALTRCHGTHTSLLIQLLKDLQAEGSALLNGESVL</sequence>
<organism evidence="11 12">
    <name type="scientific">Hemibagrus guttatus</name>
    <dbReference type="NCBI Taxonomy" id="175788"/>
    <lineage>
        <taxon>Eukaryota</taxon>
        <taxon>Metazoa</taxon>
        <taxon>Chordata</taxon>
        <taxon>Craniata</taxon>
        <taxon>Vertebrata</taxon>
        <taxon>Euteleostomi</taxon>
        <taxon>Actinopterygii</taxon>
        <taxon>Neopterygii</taxon>
        <taxon>Teleostei</taxon>
        <taxon>Ostariophysi</taxon>
        <taxon>Siluriformes</taxon>
        <taxon>Bagridae</taxon>
        <taxon>Hemibagrus</taxon>
    </lineage>
</organism>
<evidence type="ECO:0000256" key="2">
    <source>
        <dbReference type="ARBA" id="ARBA00004300"/>
    </source>
</evidence>
<dbReference type="InterPro" id="IPR036420">
    <property type="entry name" value="BRCT_dom_sf"/>
</dbReference>
<dbReference type="Pfam" id="PF23294">
    <property type="entry name" value="BRCT_TopB1_SLF1"/>
    <property type="match status" value="1"/>
</dbReference>
<comment type="caution">
    <text evidence="11">The sequence shown here is derived from an EMBL/GenBank/DDBJ whole genome shotgun (WGS) entry which is preliminary data.</text>
</comment>
<dbReference type="SUPFAM" id="SSF48403">
    <property type="entry name" value="Ankyrin repeat"/>
    <property type="match status" value="1"/>
</dbReference>
<feature type="repeat" description="ANK" evidence="9">
    <location>
        <begin position="754"/>
        <end position="786"/>
    </location>
</feature>
<keyword evidence="8" id="KW-0539">Nucleus</keyword>
<dbReference type="InterPro" id="IPR001357">
    <property type="entry name" value="BRCT_dom"/>
</dbReference>
<keyword evidence="9" id="KW-0040">ANK repeat</keyword>
<keyword evidence="12" id="KW-1185">Reference proteome</keyword>
<dbReference type="EMBL" id="JAUCMX010000021">
    <property type="protein sequence ID" value="KAK3514531.1"/>
    <property type="molecule type" value="Genomic_DNA"/>
</dbReference>
<comment type="subcellular location">
    <subcellularLocation>
        <location evidence="2">Cytoplasm</location>
        <location evidence="2">Cytoskeleton</location>
        <location evidence="2">Microtubule organizing center</location>
        <location evidence="2">Centrosome</location>
    </subcellularLocation>
    <subcellularLocation>
        <location evidence="1">Nucleus</location>
    </subcellularLocation>
</comment>
<dbReference type="CDD" id="cd17738">
    <property type="entry name" value="BRCT_TopBP1_rpt7"/>
    <property type="match status" value="1"/>
</dbReference>
<dbReference type="Gene3D" id="1.25.40.20">
    <property type="entry name" value="Ankyrin repeat-containing domain"/>
    <property type="match status" value="1"/>
</dbReference>
<accession>A0AAE0UR04</accession>
<dbReference type="AlphaFoldDB" id="A0AAE0UR04"/>
<dbReference type="PROSITE" id="PS50297">
    <property type="entry name" value="ANK_REP_REGION"/>
    <property type="match status" value="3"/>
</dbReference>
<evidence type="ECO:0000256" key="6">
    <source>
        <dbReference type="ARBA" id="ARBA00023204"/>
    </source>
</evidence>
<dbReference type="InterPro" id="IPR057595">
    <property type="entry name" value="TopB1_SLF1_BRCT"/>
</dbReference>
<evidence type="ECO:0000259" key="10">
    <source>
        <dbReference type="PROSITE" id="PS50172"/>
    </source>
</evidence>
<feature type="repeat" description="ANK" evidence="9">
    <location>
        <begin position="686"/>
        <end position="719"/>
    </location>
</feature>
<dbReference type="GO" id="GO:1990166">
    <property type="term" value="P:protein localization to site of double-strand break"/>
    <property type="evidence" value="ECO:0007669"/>
    <property type="project" value="TreeGrafter"/>
</dbReference>
<dbReference type="GO" id="GO:0005813">
    <property type="term" value="C:centrosome"/>
    <property type="evidence" value="ECO:0007669"/>
    <property type="project" value="UniProtKB-SubCell"/>
</dbReference>
<protein>
    <recommendedName>
        <fullName evidence="10">BRCT domain-containing protein</fullName>
    </recommendedName>
</protein>
<dbReference type="Proteomes" id="UP001274896">
    <property type="component" value="Unassembled WGS sequence"/>
</dbReference>
<dbReference type="GO" id="GO:2000781">
    <property type="term" value="P:positive regulation of double-strand break repair"/>
    <property type="evidence" value="ECO:0007669"/>
    <property type="project" value="InterPro"/>
</dbReference>
<dbReference type="Pfam" id="PF00533">
    <property type="entry name" value="BRCT"/>
    <property type="match status" value="1"/>
</dbReference>
<reference evidence="11" key="1">
    <citation type="submission" date="2023-06" db="EMBL/GenBank/DDBJ databases">
        <title>Male Hemibagrus guttatus genome.</title>
        <authorList>
            <person name="Bian C."/>
        </authorList>
    </citation>
    <scope>NUCLEOTIDE SEQUENCE</scope>
    <source>
        <strain evidence="11">Male_cb2023</strain>
        <tissue evidence="11">Muscle</tissue>
    </source>
</reference>
<dbReference type="Gene3D" id="3.40.50.10190">
    <property type="entry name" value="BRCT domain"/>
    <property type="match status" value="1"/>
</dbReference>
<dbReference type="SUPFAM" id="SSF52113">
    <property type="entry name" value="BRCT domain"/>
    <property type="match status" value="1"/>
</dbReference>
<evidence type="ECO:0000256" key="4">
    <source>
        <dbReference type="ARBA" id="ARBA00022737"/>
    </source>
</evidence>
<dbReference type="FunFam" id="3.40.50.10190:FF:000018">
    <property type="entry name" value="DNA topoisomerase 2-binding protein 1"/>
    <property type="match status" value="1"/>
</dbReference>
<gene>
    <name evidence="11" type="ORF">QTP70_021511</name>
</gene>
<feature type="repeat" description="ANK" evidence="9">
    <location>
        <begin position="720"/>
        <end position="752"/>
    </location>
</feature>
<dbReference type="GO" id="GO:0035861">
    <property type="term" value="C:site of double-strand break"/>
    <property type="evidence" value="ECO:0007669"/>
    <property type="project" value="TreeGrafter"/>
</dbReference>
<keyword evidence="4" id="KW-0677">Repeat</keyword>
<proteinExistence type="predicted"/>
<dbReference type="InterPro" id="IPR002110">
    <property type="entry name" value="Ankyrin_rpt"/>
</dbReference>
<keyword evidence="5" id="KW-0227">DNA damage</keyword>
<dbReference type="InterPro" id="IPR036770">
    <property type="entry name" value="Ankyrin_rpt-contain_sf"/>
</dbReference>
<feature type="domain" description="BRCT" evidence="10">
    <location>
        <begin position="1"/>
        <end position="90"/>
    </location>
</feature>
<dbReference type="SMART" id="SM00248">
    <property type="entry name" value="ANK"/>
    <property type="match status" value="3"/>
</dbReference>
<keyword evidence="7" id="KW-0206">Cytoskeleton</keyword>
<evidence type="ECO:0000313" key="12">
    <source>
        <dbReference type="Proteomes" id="UP001274896"/>
    </source>
</evidence>
<name>A0AAE0UR04_9TELE</name>
<evidence type="ECO:0000313" key="11">
    <source>
        <dbReference type="EMBL" id="KAK3514531.1"/>
    </source>
</evidence>
<dbReference type="InterPro" id="IPR042479">
    <property type="entry name" value="Slf1"/>
</dbReference>
<evidence type="ECO:0000256" key="3">
    <source>
        <dbReference type="ARBA" id="ARBA00022490"/>
    </source>
</evidence>
<evidence type="ECO:0000256" key="8">
    <source>
        <dbReference type="ARBA" id="ARBA00023242"/>
    </source>
</evidence>
<evidence type="ECO:0000256" key="7">
    <source>
        <dbReference type="ARBA" id="ARBA00023212"/>
    </source>
</evidence>
<dbReference type="GO" id="GO:0005634">
    <property type="term" value="C:nucleus"/>
    <property type="evidence" value="ECO:0007669"/>
    <property type="project" value="UniProtKB-SubCell"/>
</dbReference>
<evidence type="ECO:0000256" key="1">
    <source>
        <dbReference type="ARBA" id="ARBA00004123"/>
    </source>
</evidence>
<dbReference type="SMART" id="SM00292">
    <property type="entry name" value="BRCT"/>
    <property type="match status" value="1"/>
</dbReference>
<dbReference type="PROSITE" id="PS50088">
    <property type="entry name" value="ANK_REPEAT"/>
    <property type="match status" value="3"/>
</dbReference>
<dbReference type="PANTHER" id="PTHR46677">
    <property type="entry name" value="SMC5-SMC6 COMPLEX LOCALIZATION FACTOR PROTEIN 1"/>
    <property type="match status" value="1"/>
</dbReference>
<dbReference type="Pfam" id="PF12796">
    <property type="entry name" value="Ank_2"/>
    <property type="match status" value="1"/>
</dbReference>
<dbReference type="GO" id="GO:0006281">
    <property type="term" value="P:DNA repair"/>
    <property type="evidence" value="ECO:0007669"/>
    <property type="project" value="UniProtKB-KW"/>
</dbReference>
<keyword evidence="3" id="KW-0963">Cytoplasm</keyword>
<keyword evidence="6" id="KW-0234">DNA repair</keyword>
<dbReference type="PROSITE" id="PS50172">
    <property type="entry name" value="BRCT"/>
    <property type="match status" value="1"/>
</dbReference>
<dbReference type="PANTHER" id="PTHR46677:SF1">
    <property type="entry name" value="SMC5-SMC6 COMPLEX LOCALIZATION FACTOR PROTEIN 1"/>
    <property type="match status" value="1"/>
</dbReference>
<evidence type="ECO:0000256" key="9">
    <source>
        <dbReference type="PROSITE-ProRule" id="PRU00023"/>
    </source>
</evidence>
<evidence type="ECO:0000256" key="5">
    <source>
        <dbReference type="ARBA" id="ARBA00022763"/>
    </source>
</evidence>